<dbReference type="AlphaFoldDB" id="A0A9J6E6J4"/>
<reference evidence="2" key="2">
    <citation type="submission" date="2021-09" db="EMBL/GenBank/DDBJ databases">
        <authorList>
            <person name="Jia N."/>
            <person name="Wang J."/>
            <person name="Shi W."/>
            <person name="Du L."/>
            <person name="Sun Y."/>
            <person name="Zhan W."/>
            <person name="Jiang J."/>
            <person name="Wang Q."/>
            <person name="Zhang B."/>
            <person name="Ji P."/>
            <person name="Sakyi L.B."/>
            <person name="Cui X."/>
            <person name="Yuan T."/>
            <person name="Jiang B."/>
            <person name="Yang W."/>
            <person name="Lam T.T.-Y."/>
            <person name="Chang Q."/>
            <person name="Ding S."/>
            <person name="Wang X."/>
            <person name="Zhu J."/>
            <person name="Ruan X."/>
            <person name="Zhao L."/>
            <person name="Wei J."/>
            <person name="Que T."/>
            <person name="Du C."/>
            <person name="Cheng J."/>
            <person name="Dai P."/>
            <person name="Han X."/>
            <person name="Huang E."/>
            <person name="Gao Y."/>
            <person name="Liu J."/>
            <person name="Shao H."/>
            <person name="Ye R."/>
            <person name="Li L."/>
            <person name="Wei W."/>
            <person name="Wang X."/>
            <person name="Wang C."/>
            <person name="Huo Q."/>
            <person name="Li W."/>
            <person name="Guo W."/>
            <person name="Chen H."/>
            <person name="Chen S."/>
            <person name="Zhou L."/>
            <person name="Zhou L."/>
            <person name="Ni X."/>
            <person name="Tian J."/>
            <person name="Zhou Y."/>
            <person name="Sheng Y."/>
            <person name="Liu T."/>
            <person name="Pan Y."/>
            <person name="Xia L."/>
            <person name="Li J."/>
            <person name="Zhao F."/>
            <person name="Cao W."/>
        </authorList>
    </citation>
    <scope>NUCLEOTIDE SEQUENCE</scope>
    <source>
        <strain evidence="2">Rmic-2018</strain>
        <tissue evidence="2">Larvae</tissue>
    </source>
</reference>
<dbReference type="Proteomes" id="UP000821866">
    <property type="component" value="Chromosome 3"/>
</dbReference>
<organism evidence="2 3">
    <name type="scientific">Rhipicephalus microplus</name>
    <name type="common">Cattle tick</name>
    <name type="synonym">Boophilus microplus</name>
    <dbReference type="NCBI Taxonomy" id="6941"/>
    <lineage>
        <taxon>Eukaryota</taxon>
        <taxon>Metazoa</taxon>
        <taxon>Ecdysozoa</taxon>
        <taxon>Arthropoda</taxon>
        <taxon>Chelicerata</taxon>
        <taxon>Arachnida</taxon>
        <taxon>Acari</taxon>
        <taxon>Parasitiformes</taxon>
        <taxon>Ixodida</taxon>
        <taxon>Ixodoidea</taxon>
        <taxon>Ixodidae</taxon>
        <taxon>Rhipicephalinae</taxon>
        <taxon>Rhipicephalus</taxon>
        <taxon>Boophilus</taxon>
    </lineage>
</organism>
<keyword evidence="3" id="KW-1185">Reference proteome</keyword>
<accession>A0A9J6E6J4</accession>
<dbReference type="EMBL" id="JABSTU010000005">
    <property type="protein sequence ID" value="KAH8030103.1"/>
    <property type="molecule type" value="Genomic_DNA"/>
</dbReference>
<protein>
    <submittedName>
        <fullName evidence="2">Uncharacterized protein</fullName>
    </submittedName>
</protein>
<evidence type="ECO:0000313" key="2">
    <source>
        <dbReference type="EMBL" id="KAH8030103.1"/>
    </source>
</evidence>
<reference evidence="2" key="1">
    <citation type="journal article" date="2020" name="Cell">
        <title>Large-Scale Comparative Analyses of Tick Genomes Elucidate Their Genetic Diversity and Vector Capacities.</title>
        <authorList>
            <consortium name="Tick Genome and Microbiome Consortium (TIGMIC)"/>
            <person name="Jia N."/>
            <person name="Wang J."/>
            <person name="Shi W."/>
            <person name="Du L."/>
            <person name="Sun Y."/>
            <person name="Zhan W."/>
            <person name="Jiang J.F."/>
            <person name="Wang Q."/>
            <person name="Zhang B."/>
            <person name="Ji P."/>
            <person name="Bell-Sakyi L."/>
            <person name="Cui X.M."/>
            <person name="Yuan T.T."/>
            <person name="Jiang B.G."/>
            <person name="Yang W.F."/>
            <person name="Lam T.T."/>
            <person name="Chang Q.C."/>
            <person name="Ding S.J."/>
            <person name="Wang X.J."/>
            <person name="Zhu J.G."/>
            <person name="Ruan X.D."/>
            <person name="Zhao L."/>
            <person name="Wei J.T."/>
            <person name="Ye R.Z."/>
            <person name="Que T.C."/>
            <person name="Du C.H."/>
            <person name="Zhou Y.H."/>
            <person name="Cheng J.X."/>
            <person name="Dai P.F."/>
            <person name="Guo W.B."/>
            <person name="Han X.H."/>
            <person name="Huang E.J."/>
            <person name="Li L.F."/>
            <person name="Wei W."/>
            <person name="Gao Y.C."/>
            <person name="Liu J.Z."/>
            <person name="Shao H.Z."/>
            <person name="Wang X."/>
            <person name="Wang C.C."/>
            <person name="Yang T.C."/>
            <person name="Huo Q.B."/>
            <person name="Li W."/>
            <person name="Chen H.Y."/>
            <person name="Chen S.E."/>
            <person name="Zhou L.G."/>
            <person name="Ni X.B."/>
            <person name="Tian J.H."/>
            <person name="Sheng Y."/>
            <person name="Liu T."/>
            <person name="Pan Y.S."/>
            <person name="Xia L.Y."/>
            <person name="Li J."/>
            <person name="Zhao F."/>
            <person name="Cao W.C."/>
        </authorList>
    </citation>
    <scope>NUCLEOTIDE SEQUENCE</scope>
    <source>
        <strain evidence="2">Rmic-2018</strain>
    </source>
</reference>
<gene>
    <name evidence="2" type="ORF">HPB51_006535</name>
</gene>
<feature type="compositionally biased region" description="Low complexity" evidence="1">
    <location>
        <begin position="163"/>
        <end position="175"/>
    </location>
</feature>
<name>A0A9J6E6J4_RHIMP</name>
<evidence type="ECO:0000256" key="1">
    <source>
        <dbReference type="SAM" id="MobiDB-lite"/>
    </source>
</evidence>
<comment type="caution">
    <text evidence="2">The sequence shown here is derived from an EMBL/GenBank/DDBJ whole genome shotgun (WGS) entry which is preliminary data.</text>
</comment>
<evidence type="ECO:0000313" key="3">
    <source>
        <dbReference type="Proteomes" id="UP000821866"/>
    </source>
</evidence>
<proteinExistence type="predicted"/>
<feature type="region of interest" description="Disordered" evidence="1">
    <location>
        <begin position="158"/>
        <end position="187"/>
    </location>
</feature>
<sequence length="204" mass="21809">MNATGVITVNVPDEPRRGGVVAKLFIPRNDFSCCETSDNPPRRIGRVPGPGGLLVRIAHICALLSATGQVGGFLNLNPGVLGAESTLKVHKLATRVGTGRPCSDGQATSCITYEKREAVCLFRPLPSSRIHLGKPSKRRKRRKRFSVLHGIVRVQVRSGLSGGSPSSGEVVGFESPDGEPKKEWSSTPVLVVRPSGKPWILVTS</sequence>